<evidence type="ECO:0000256" key="1">
    <source>
        <dbReference type="ARBA" id="ARBA00009991"/>
    </source>
</evidence>
<dbReference type="GO" id="GO:0004057">
    <property type="term" value="F:arginyl-tRNA--protein transferase activity"/>
    <property type="evidence" value="ECO:0007669"/>
    <property type="project" value="UniProtKB-EC"/>
</dbReference>
<dbReference type="EC" id="2.3.2.8" evidence="2"/>
<sequence length="649" mass="72791">MGDGASSSRSGRGGGREMVKGGGGIGESKVTDHGRRRSSCGYCKSTSYSSISHGLSADSITAEDYQELLDHGWRRSGCFLYKPEMEGTCCPSYTIRLKATDFYPSKEQARIYKKMQRFLDDTTSVKKFESSKQKENSCRGLLKLSGNDSITKMTALSTKESSASTCENMCNENDILHSLANIINSAVSILFVSYTAHLPKAVVKKVTCQVKKKLVEISEDLVYTSSIAFQIAAAIRRSQSTDETIKCQESELLDLNATAIAEKLACLVKEHELPSELLIKACNGHLNFYSTTKQRSSEFIDLKESLQASRGNRGNTKRICSADSNAILPQKRRKLEIRMNRSSFDQEEFALYRRYQIKVHDDKPEKVTVGSYKRFLVDTPIVFVPPVSGDNTIPPCGFGSFHQQYLIDGKLVAVGVVDVLPRCLSSKYLFWDPDFAFLSLGKYSALQEIKWVKETQNHCPSLQYYYLGYYIHSCNKMRYKAAYRPSELLCPLRYQWVPFEVARPLLDRTPYVILSDSLDVKDCAMSPKLPNPVENFGSDFHDSSPMEDLSDEDEEEDEEVGFHYEDSDTGVEDESNLAATNALNVADSRAYDVGDIVLDVNGSCVKFKDIEKVFGPLERRIISKLESQLQRYVEVVGNELAGRMVYSLG</sequence>
<keyword evidence="10" id="KW-1185">Reference proteome</keyword>
<feature type="region of interest" description="Disordered" evidence="6">
    <location>
        <begin position="536"/>
        <end position="558"/>
    </location>
</feature>
<dbReference type="InterPro" id="IPR016181">
    <property type="entry name" value="Acyl_CoA_acyltransferase"/>
</dbReference>
<dbReference type="InterPro" id="IPR017137">
    <property type="entry name" value="Arg-tRNA-P_Trfase_1_euk"/>
</dbReference>
<dbReference type="InterPro" id="IPR007471">
    <property type="entry name" value="N-end_Aminoacyl_Trfase_N"/>
</dbReference>
<evidence type="ECO:0000256" key="5">
    <source>
        <dbReference type="ARBA" id="ARBA00023315"/>
    </source>
</evidence>
<dbReference type="Proteomes" id="UP000317650">
    <property type="component" value="Chromosome 9"/>
</dbReference>
<dbReference type="Pfam" id="PF04376">
    <property type="entry name" value="ATE_N"/>
    <property type="match status" value="1"/>
</dbReference>
<dbReference type="EMBL" id="PYDT01000010">
    <property type="protein sequence ID" value="THU46292.1"/>
    <property type="molecule type" value="Genomic_DNA"/>
</dbReference>
<dbReference type="GO" id="GO:0005737">
    <property type="term" value="C:cytoplasm"/>
    <property type="evidence" value="ECO:0007669"/>
    <property type="project" value="TreeGrafter"/>
</dbReference>
<proteinExistence type="inferred from homology"/>
<dbReference type="SUPFAM" id="SSF55729">
    <property type="entry name" value="Acyl-CoA N-acyltransferases (Nat)"/>
    <property type="match status" value="1"/>
</dbReference>
<organism evidence="9 10">
    <name type="scientific">Musa balbisiana</name>
    <name type="common">Banana</name>
    <dbReference type="NCBI Taxonomy" id="52838"/>
    <lineage>
        <taxon>Eukaryota</taxon>
        <taxon>Viridiplantae</taxon>
        <taxon>Streptophyta</taxon>
        <taxon>Embryophyta</taxon>
        <taxon>Tracheophyta</taxon>
        <taxon>Spermatophyta</taxon>
        <taxon>Magnoliopsida</taxon>
        <taxon>Liliopsida</taxon>
        <taxon>Zingiberales</taxon>
        <taxon>Musaceae</taxon>
        <taxon>Musa</taxon>
    </lineage>
</organism>
<accession>A0A4S8IG51</accession>
<dbReference type="InterPro" id="IPR030700">
    <property type="entry name" value="N-end_Aminoacyl_Trfase"/>
</dbReference>
<feature type="region of interest" description="Disordered" evidence="6">
    <location>
        <begin position="1"/>
        <end position="38"/>
    </location>
</feature>
<protein>
    <recommendedName>
        <fullName evidence="2">arginyltransferase</fullName>
        <ecNumber evidence="2">2.3.2.8</ecNumber>
    </recommendedName>
</protein>
<comment type="caution">
    <text evidence="9">The sequence shown here is derived from an EMBL/GenBank/DDBJ whole genome shotgun (WGS) entry which is preliminary data.</text>
</comment>
<comment type="similarity">
    <text evidence="1">Belongs to the R-transferase family.</text>
</comment>
<keyword evidence="5" id="KW-0012">Acyltransferase</keyword>
<evidence type="ECO:0000256" key="2">
    <source>
        <dbReference type="ARBA" id="ARBA00012025"/>
    </source>
</evidence>
<evidence type="ECO:0000256" key="3">
    <source>
        <dbReference type="ARBA" id="ARBA00022679"/>
    </source>
</evidence>
<name>A0A4S8IG51_MUSBA</name>
<evidence type="ECO:0000259" key="7">
    <source>
        <dbReference type="Pfam" id="PF04376"/>
    </source>
</evidence>
<evidence type="ECO:0000313" key="10">
    <source>
        <dbReference type="Proteomes" id="UP000317650"/>
    </source>
</evidence>
<gene>
    <name evidence="9" type="ORF">C4D60_Mb09t03390</name>
</gene>
<feature type="compositionally biased region" description="Acidic residues" evidence="6">
    <location>
        <begin position="548"/>
        <end position="558"/>
    </location>
</feature>
<evidence type="ECO:0000256" key="4">
    <source>
        <dbReference type="ARBA" id="ARBA00022786"/>
    </source>
</evidence>
<keyword evidence="3" id="KW-0808">Transferase</keyword>
<dbReference type="AlphaFoldDB" id="A0A4S8IG51"/>
<dbReference type="PIRSF" id="PIRSF037207">
    <property type="entry name" value="ATE1_euk"/>
    <property type="match status" value="1"/>
</dbReference>
<dbReference type="PANTHER" id="PTHR21367:SF1">
    <property type="entry name" value="ARGINYL-TRNA--PROTEIN TRANSFERASE 1"/>
    <property type="match status" value="1"/>
</dbReference>
<feature type="domain" description="N-end aminoacyl transferase N-terminal" evidence="7">
    <location>
        <begin position="38"/>
        <end position="110"/>
    </location>
</feature>
<reference evidence="9 10" key="1">
    <citation type="journal article" date="2019" name="Nat. Plants">
        <title>Genome sequencing of Musa balbisiana reveals subgenome evolution and function divergence in polyploid bananas.</title>
        <authorList>
            <person name="Yao X."/>
        </authorList>
    </citation>
    <scope>NUCLEOTIDE SEQUENCE [LARGE SCALE GENOMIC DNA]</scope>
    <source>
        <strain evidence="10">cv. DH-PKW</strain>
        <tissue evidence="9">Leaves</tissue>
    </source>
</reference>
<dbReference type="STRING" id="52838.A0A4S8IG51"/>
<feature type="domain" description="N-end rule aminoacyl transferase C-terminal" evidence="8">
    <location>
        <begin position="347"/>
        <end position="490"/>
    </location>
</feature>
<dbReference type="PANTHER" id="PTHR21367">
    <property type="entry name" value="ARGININE-TRNA-PROTEIN TRANSFERASE 1"/>
    <property type="match status" value="1"/>
</dbReference>
<evidence type="ECO:0000259" key="8">
    <source>
        <dbReference type="Pfam" id="PF04377"/>
    </source>
</evidence>
<evidence type="ECO:0000313" key="9">
    <source>
        <dbReference type="EMBL" id="THU46292.1"/>
    </source>
</evidence>
<evidence type="ECO:0000256" key="6">
    <source>
        <dbReference type="SAM" id="MobiDB-lite"/>
    </source>
</evidence>
<keyword evidence="4" id="KW-0833">Ubl conjugation pathway</keyword>
<dbReference type="InterPro" id="IPR007472">
    <property type="entry name" value="N-end_Aminoacyl_Trfase_C"/>
</dbReference>
<dbReference type="Pfam" id="PF04377">
    <property type="entry name" value="ATE_C"/>
    <property type="match status" value="1"/>
</dbReference>
<feature type="compositionally biased region" description="Low complexity" evidence="6">
    <location>
        <begin position="1"/>
        <end position="10"/>
    </location>
</feature>